<reference evidence="3" key="1">
    <citation type="submission" date="2017-02" db="UniProtKB">
        <authorList>
            <consortium name="WormBaseParasite"/>
        </authorList>
    </citation>
    <scope>IDENTIFICATION</scope>
</reference>
<protein>
    <submittedName>
        <fullName evidence="3">Col_cuticle_N domain-containing protein</fullName>
    </submittedName>
</protein>
<evidence type="ECO:0000256" key="1">
    <source>
        <dbReference type="SAM" id="Phobius"/>
    </source>
</evidence>
<sequence>MFSDAEKSQDSIPNILAFVFIPLILMALFITIFLIISKFLYLKGMDDHTVRINSLALVDFEQQQLEVLMA</sequence>
<proteinExistence type="predicted"/>
<organism evidence="2 3">
    <name type="scientific">Parastrongyloides trichosuri</name>
    <name type="common">Possum-specific nematode worm</name>
    <dbReference type="NCBI Taxonomy" id="131310"/>
    <lineage>
        <taxon>Eukaryota</taxon>
        <taxon>Metazoa</taxon>
        <taxon>Ecdysozoa</taxon>
        <taxon>Nematoda</taxon>
        <taxon>Chromadorea</taxon>
        <taxon>Rhabditida</taxon>
        <taxon>Tylenchina</taxon>
        <taxon>Panagrolaimomorpha</taxon>
        <taxon>Strongyloidoidea</taxon>
        <taxon>Strongyloididae</taxon>
        <taxon>Parastrongyloides</taxon>
    </lineage>
</organism>
<name>A0A0N4Z4P1_PARTI</name>
<keyword evidence="1" id="KW-1133">Transmembrane helix</keyword>
<accession>A0A0N4Z4P1</accession>
<evidence type="ECO:0000313" key="3">
    <source>
        <dbReference type="WBParaSite" id="PTRK_0000195700.1"/>
    </source>
</evidence>
<feature type="transmembrane region" description="Helical" evidence="1">
    <location>
        <begin position="15"/>
        <end position="36"/>
    </location>
</feature>
<keyword evidence="1" id="KW-0812">Transmembrane</keyword>
<dbReference type="WBParaSite" id="PTRK_0000195700.1">
    <property type="protein sequence ID" value="PTRK_0000195700.1"/>
    <property type="gene ID" value="PTRK_0000195700"/>
</dbReference>
<dbReference type="AlphaFoldDB" id="A0A0N4Z4P1"/>
<evidence type="ECO:0000313" key="2">
    <source>
        <dbReference type="Proteomes" id="UP000038045"/>
    </source>
</evidence>
<keyword evidence="1" id="KW-0472">Membrane</keyword>
<keyword evidence="2" id="KW-1185">Reference proteome</keyword>
<dbReference type="Proteomes" id="UP000038045">
    <property type="component" value="Unplaced"/>
</dbReference>